<evidence type="ECO:0000313" key="2">
    <source>
        <dbReference type="EMBL" id="OAA43581.1"/>
    </source>
</evidence>
<dbReference type="AlphaFoldDB" id="A0A167EAG0"/>
<dbReference type="STRING" id="1081104.A0A167EAG0"/>
<feature type="domain" description="NB-ARC" evidence="1">
    <location>
        <begin position="134"/>
        <end position="291"/>
    </location>
</feature>
<dbReference type="InterPro" id="IPR002182">
    <property type="entry name" value="NB-ARC"/>
</dbReference>
<gene>
    <name evidence="2" type="ORF">ISF_09666</name>
</gene>
<evidence type="ECO:0000313" key="3">
    <source>
        <dbReference type="Proteomes" id="UP000076744"/>
    </source>
</evidence>
<protein>
    <submittedName>
        <fullName evidence="2">Nb-arc</fullName>
    </submittedName>
</protein>
<dbReference type="PRINTS" id="PR00364">
    <property type="entry name" value="DISEASERSIST"/>
</dbReference>
<dbReference type="GO" id="GO:0043531">
    <property type="term" value="F:ADP binding"/>
    <property type="evidence" value="ECO:0007669"/>
    <property type="project" value="InterPro"/>
</dbReference>
<name>A0A167EAG0_CORFA</name>
<dbReference type="EMBL" id="AZHB01000063">
    <property type="protein sequence ID" value="OAA43581.1"/>
    <property type="molecule type" value="Genomic_DNA"/>
</dbReference>
<accession>A0A167EAG0</accession>
<dbReference type="Proteomes" id="UP000076744">
    <property type="component" value="Unassembled WGS sequence"/>
</dbReference>
<dbReference type="SUPFAM" id="SSF52540">
    <property type="entry name" value="P-loop containing nucleoside triphosphate hydrolases"/>
    <property type="match status" value="1"/>
</dbReference>
<organism evidence="2 3">
    <name type="scientific">Cordyceps fumosorosea (strain ARSEF 2679)</name>
    <name type="common">Isaria fumosorosea</name>
    <dbReference type="NCBI Taxonomy" id="1081104"/>
    <lineage>
        <taxon>Eukaryota</taxon>
        <taxon>Fungi</taxon>
        <taxon>Dikarya</taxon>
        <taxon>Ascomycota</taxon>
        <taxon>Pezizomycotina</taxon>
        <taxon>Sordariomycetes</taxon>
        <taxon>Hypocreomycetidae</taxon>
        <taxon>Hypocreales</taxon>
        <taxon>Cordycipitaceae</taxon>
        <taxon>Cordyceps</taxon>
    </lineage>
</organism>
<dbReference type="PANTHER" id="PTHR35205:SF1">
    <property type="entry name" value="ZU5 DOMAIN-CONTAINING PROTEIN"/>
    <property type="match status" value="1"/>
</dbReference>
<evidence type="ECO:0000259" key="1">
    <source>
        <dbReference type="Pfam" id="PF00931"/>
    </source>
</evidence>
<dbReference type="OrthoDB" id="4870852at2759"/>
<dbReference type="InterPro" id="IPR027417">
    <property type="entry name" value="P-loop_NTPase"/>
</dbReference>
<dbReference type="Pfam" id="PF00931">
    <property type="entry name" value="NB-ARC"/>
    <property type="match status" value="1"/>
</dbReference>
<dbReference type="RefSeq" id="XP_018699560.1">
    <property type="nucleotide sequence ID" value="XM_018853267.1"/>
</dbReference>
<dbReference type="GeneID" id="30025958"/>
<proteinExistence type="predicted"/>
<dbReference type="Gene3D" id="3.40.50.300">
    <property type="entry name" value="P-loop containing nucleotide triphosphate hydrolases"/>
    <property type="match status" value="1"/>
</dbReference>
<comment type="caution">
    <text evidence="2">The sequence shown here is derived from an EMBL/GenBank/DDBJ whole genome shotgun (WGS) entry which is preliminary data.</text>
</comment>
<sequence length="437" mass="48510">MFHELASIVVQLNRYLTLFPESSELQECTRTLIEEYVGFSVSAFLFFKKWPLYNFLRLFWSTIDKKYQAARLSIANHYARFERSRQYTVDSTLIGNSTKIIQLLPTVAVLPALSSGLFEVPFLRNPHFCERDEEIVRIWTHLTQPRTGDASFQRACLLQGLGGVGKTSIALEYAYRHRDNYDFVLWLPAETDLAVSNAAATISRKLKLGPRSEAEKEPRLEVERFRAWLETLGKQWLLVLDNVENLSAVSAVWPRVDQGHLLLTSQRSDLAQVCSSTIVVNTLDKASGSRLLLKHLALTQPPPTLSSGPERAIASSIADDVQCKAEAIAAELSGVPLAITFVAGIYSSMNLGEILMELQQNTSFATLMSPEASPVIAHYDKPFGITWDTARKQLSSKALLLVQTLAMLSPTGVSEDVILAGDPLSNLSMFGLGSKSQ</sequence>
<keyword evidence="3" id="KW-1185">Reference proteome</keyword>
<dbReference type="PANTHER" id="PTHR35205">
    <property type="entry name" value="NB-ARC AND TPR DOMAIN PROTEIN"/>
    <property type="match status" value="1"/>
</dbReference>
<reference evidence="2 3" key="1">
    <citation type="journal article" date="2016" name="Genome Biol. Evol.">
        <title>Divergent and convergent evolution of fungal pathogenicity.</title>
        <authorList>
            <person name="Shang Y."/>
            <person name="Xiao G."/>
            <person name="Zheng P."/>
            <person name="Cen K."/>
            <person name="Zhan S."/>
            <person name="Wang C."/>
        </authorList>
    </citation>
    <scope>NUCLEOTIDE SEQUENCE [LARGE SCALE GENOMIC DNA]</scope>
    <source>
        <strain evidence="2 3">ARSEF 2679</strain>
    </source>
</reference>